<proteinExistence type="predicted"/>
<feature type="domain" description="Protein FecR C-terminal" evidence="3">
    <location>
        <begin position="247"/>
        <end position="316"/>
    </location>
</feature>
<dbReference type="RefSeq" id="WP_187965299.1">
    <property type="nucleotide sequence ID" value="NZ_JACVDC010000021.1"/>
</dbReference>
<dbReference type="Pfam" id="PF16344">
    <property type="entry name" value="FecR_C"/>
    <property type="match status" value="1"/>
</dbReference>
<evidence type="ECO:0000259" key="3">
    <source>
        <dbReference type="Pfam" id="PF16344"/>
    </source>
</evidence>
<dbReference type="InterPro" id="IPR012373">
    <property type="entry name" value="Ferrdict_sens_TM"/>
</dbReference>
<protein>
    <submittedName>
        <fullName evidence="4">DUF4974 domain-containing protein</fullName>
    </submittedName>
</protein>
<feature type="transmembrane region" description="Helical" evidence="1">
    <location>
        <begin position="74"/>
        <end position="94"/>
    </location>
</feature>
<feature type="domain" description="FecR protein" evidence="2">
    <location>
        <begin position="106"/>
        <end position="201"/>
    </location>
</feature>
<dbReference type="AlphaFoldDB" id="A0A926Q2S6"/>
<keyword evidence="5" id="KW-1185">Reference proteome</keyword>
<dbReference type="InterPro" id="IPR032508">
    <property type="entry name" value="FecR_C"/>
</dbReference>
<dbReference type="EMBL" id="JACVDC010000021">
    <property type="protein sequence ID" value="MBC9796149.1"/>
    <property type="molecule type" value="Genomic_DNA"/>
</dbReference>
<gene>
    <name evidence="4" type="ORF">IBL28_09235</name>
</gene>
<dbReference type="Gene3D" id="2.60.120.1440">
    <property type="match status" value="1"/>
</dbReference>
<dbReference type="Gene3D" id="3.55.50.30">
    <property type="match status" value="1"/>
</dbReference>
<dbReference type="FunFam" id="2.60.120.1440:FF:000001">
    <property type="entry name" value="Putative anti-sigma factor"/>
    <property type="match status" value="1"/>
</dbReference>
<evidence type="ECO:0000313" key="4">
    <source>
        <dbReference type="EMBL" id="MBC9796149.1"/>
    </source>
</evidence>
<keyword evidence="1" id="KW-0472">Membrane</keyword>
<dbReference type="PANTHER" id="PTHR30273">
    <property type="entry name" value="PERIPLASMIC SIGNAL SENSOR AND SIGMA FACTOR ACTIVATOR FECR-RELATED"/>
    <property type="match status" value="1"/>
</dbReference>
<dbReference type="PIRSF" id="PIRSF018266">
    <property type="entry name" value="FecR"/>
    <property type="match status" value="1"/>
</dbReference>
<dbReference type="InterPro" id="IPR006860">
    <property type="entry name" value="FecR"/>
</dbReference>
<reference evidence="4 5" key="1">
    <citation type="submission" date="2020-09" db="EMBL/GenBank/DDBJ databases">
        <title>Sinomicrobium weinanense sp. nov., a halophilic bacteria isolated from saline-alkali soil.</title>
        <authorList>
            <person name="Wu P."/>
            <person name="Ren H."/>
            <person name="Mei Y."/>
            <person name="Liang Y."/>
            <person name="Chen Z."/>
        </authorList>
    </citation>
    <scope>NUCLEOTIDE SEQUENCE [LARGE SCALE GENOMIC DNA]</scope>
    <source>
        <strain evidence="4 5">FJxs</strain>
    </source>
</reference>
<dbReference type="Proteomes" id="UP000653730">
    <property type="component" value="Unassembled WGS sequence"/>
</dbReference>
<accession>A0A926Q2S6</accession>
<keyword evidence="1" id="KW-0812">Transmembrane</keyword>
<name>A0A926Q2S6_9FLAO</name>
<comment type="caution">
    <text evidence="4">The sequence shown here is derived from an EMBL/GenBank/DDBJ whole genome shotgun (WGS) entry which is preliminary data.</text>
</comment>
<sequence>MDKKELIKFIADDEGDVEFQQRVIAWIESSPENRKYFNRVKAEQVALFRSGQQVDAPGEFRNFRAKTKKRRRNYRVTAVAAALVVILFSSVIFLDRSAGNETSSAFSTRSAEQKDFTLPDGSKIYLNAESTLEVSPGFNRETRTVKLNGEAFFDVARNEQVPFIVETPDGIKVKVLGTSFNIKSYKDNKTIETTLVTGKVEIYKADRETPSAILAPRQKAIFRKHEKDIRVKQVATEAITSWKEGVLAFDNTPLNSVVKDIERWYGISVRIEDHTIEDYTFSGKFRKQYSIVQVLDILETSSPIQYDYDKQNKTVTLKQRN</sequence>
<dbReference type="PANTHER" id="PTHR30273:SF2">
    <property type="entry name" value="PROTEIN FECR"/>
    <property type="match status" value="1"/>
</dbReference>
<organism evidence="4 5">
    <name type="scientific">Sinomicrobium weinanense</name>
    <dbReference type="NCBI Taxonomy" id="2842200"/>
    <lineage>
        <taxon>Bacteria</taxon>
        <taxon>Pseudomonadati</taxon>
        <taxon>Bacteroidota</taxon>
        <taxon>Flavobacteriia</taxon>
        <taxon>Flavobacteriales</taxon>
        <taxon>Flavobacteriaceae</taxon>
        <taxon>Sinomicrobium</taxon>
    </lineage>
</organism>
<evidence type="ECO:0000256" key="1">
    <source>
        <dbReference type="SAM" id="Phobius"/>
    </source>
</evidence>
<evidence type="ECO:0000259" key="2">
    <source>
        <dbReference type="Pfam" id="PF04773"/>
    </source>
</evidence>
<keyword evidence="1" id="KW-1133">Transmembrane helix</keyword>
<dbReference type="Pfam" id="PF04773">
    <property type="entry name" value="FecR"/>
    <property type="match status" value="1"/>
</dbReference>
<evidence type="ECO:0000313" key="5">
    <source>
        <dbReference type="Proteomes" id="UP000653730"/>
    </source>
</evidence>
<dbReference type="GO" id="GO:0016989">
    <property type="term" value="F:sigma factor antagonist activity"/>
    <property type="evidence" value="ECO:0007669"/>
    <property type="project" value="TreeGrafter"/>
</dbReference>